<dbReference type="PRINTS" id="PR00821">
    <property type="entry name" value="TAGLIPASE"/>
</dbReference>
<keyword evidence="7" id="KW-1185">Reference proteome</keyword>
<evidence type="ECO:0000259" key="5">
    <source>
        <dbReference type="Pfam" id="PF00151"/>
    </source>
</evidence>
<evidence type="ECO:0000256" key="4">
    <source>
        <dbReference type="RuleBase" id="RU004262"/>
    </source>
</evidence>
<dbReference type="EnsemblMetazoa" id="MESCA007619-RA">
    <property type="protein sequence ID" value="MESCA007619-PA"/>
    <property type="gene ID" value="MESCA007619"/>
</dbReference>
<dbReference type="InterPro" id="IPR013818">
    <property type="entry name" value="Lipase"/>
</dbReference>
<protein>
    <recommendedName>
        <fullName evidence="5">Lipase domain-containing protein</fullName>
    </recommendedName>
</protein>
<organism evidence="6 7">
    <name type="scientific">Megaselia scalaris</name>
    <name type="common">Humpbacked fly</name>
    <name type="synonym">Phora scalaris</name>
    <dbReference type="NCBI Taxonomy" id="36166"/>
    <lineage>
        <taxon>Eukaryota</taxon>
        <taxon>Metazoa</taxon>
        <taxon>Ecdysozoa</taxon>
        <taxon>Arthropoda</taxon>
        <taxon>Hexapoda</taxon>
        <taxon>Insecta</taxon>
        <taxon>Pterygota</taxon>
        <taxon>Neoptera</taxon>
        <taxon>Endopterygota</taxon>
        <taxon>Diptera</taxon>
        <taxon>Brachycera</taxon>
        <taxon>Muscomorpha</taxon>
        <taxon>Platypezoidea</taxon>
        <taxon>Phoridae</taxon>
        <taxon>Megaseliini</taxon>
        <taxon>Megaselia</taxon>
    </lineage>
</organism>
<dbReference type="InterPro" id="IPR000734">
    <property type="entry name" value="TAG_lipase"/>
</dbReference>
<dbReference type="Proteomes" id="UP000015102">
    <property type="component" value="Unassembled WGS sequence"/>
</dbReference>
<reference evidence="7" key="1">
    <citation type="submission" date="2013-02" db="EMBL/GenBank/DDBJ databases">
        <authorList>
            <person name="Hughes D."/>
        </authorList>
    </citation>
    <scope>NUCLEOTIDE SEQUENCE</scope>
    <source>
        <strain>Durham</strain>
        <strain evidence="7">NC isolate 2 -- Noor lab</strain>
    </source>
</reference>
<dbReference type="Gene3D" id="3.40.50.1820">
    <property type="entry name" value="alpha/beta hydrolase"/>
    <property type="match status" value="1"/>
</dbReference>
<dbReference type="GO" id="GO:0016042">
    <property type="term" value="P:lipid catabolic process"/>
    <property type="evidence" value="ECO:0007669"/>
    <property type="project" value="TreeGrafter"/>
</dbReference>
<comment type="subcellular location">
    <subcellularLocation>
        <location evidence="1">Secreted</location>
    </subcellularLocation>
</comment>
<dbReference type="EMBL" id="CAQQ02128227">
    <property type="status" value="NOT_ANNOTATED_CDS"/>
    <property type="molecule type" value="Genomic_DNA"/>
</dbReference>
<dbReference type="SUPFAM" id="SSF53474">
    <property type="entry name" value="alpha/beta-Hydrolases"/>
    <property type="match status" value="1"/>
</dbReference>
<evidence type="ECO:0000313" key="7">
    <source>
        <dbReference type="Proteomes" id="UP000015102"/>
    </source>
</evidence>
<dbReference type="InterPro" id="IPR029058">
    <property type="entry name" value="AB_hydrolase_fold"/>
</dbReference>
<dbReference type="PANTHER" id="PTHR11610">
    <property type="entry name" value="LIPASE"/>
    <property type="match status" value="1"/>
</dbReference>
<name>T1GV37_MEGSC</name>
<reference evidence="6" key="2">
    <citation type="submission" date="2015-06" db="UniProtKB">
        <authorList>
            <consortium name="EnsemblMetazoa"/>
        </authorList>
    </citation>
    <scope>IDENTIFICATION</scope>
</reference>
<dbReference type="AlphaFoldDB" id="T1GV37"/>
<sequence>MDRPETLERSNFNVSYPTRIFSHGWLGGVHAPQTIEIVDSHLSNGRKENYNMIIVDWSCWAMTVNYYFARLRTRKAGKKTAELIDWLHEKTGMPFETTFVYGHSLGAHVAVYHGIQKRRILMIFWKNKEPKRSNLVIHNFTPGVYSSWFSV</sequence>
<evidence type="ECO:0000256" key="3">
    <source>
        <dbReference type="ARBA" id="ARBA00022525"/>
    </source>
</evidence>
<evidence type="ECO:0000256" key="2">
    <source>
        <dbReference type="ARBA" id="ARBA00010701"/>
    </source>
</evidence>
<comment type="similarity">
    <text evidence="2 4">Belongs to the AB hydrolase superfamily. Lipase family.</text>
</comment>
<dbReference type="GO" id="GO:0005615">
    <property type="term" value="C:extracellular space"/>
    <property type="evidence" value="ECO:0007669"/>
    <property type="project" value="TreeGrafter"/>
</dbReference>
<accession>T1GV37</accession>
<dbReference type="PANTHER" id="PTHR11610:SF173">
    <property type="entry name" value="LIPASE DOMAIN-CONTAINING PROTEIN-RELATED"/>
    <property type="match status" value="1"/>
</dbReference>
<evidence type="ECO:0000313" key="6">
    <source>
        <dbReference type="EnsemblMetazoa" id="MESCA007619-PA"/>
    </source>
</evidence>
<dbReference type="Pfam" id="PF00151">
    <property type="entry name" value="Lipase"/>
    <property type="match status" value="1"/>
</dbReference>
<feature type="domain" description="Lipase" evidence="5">
    <location>
        <begin position="3"/>
        <end position="116"/>
    </location>
</feature>
<proteinExistence type="inferred from homology"/>
<evidence type="ECO:0000256" key="1">
    <source>
        <dbReference type="ARBA" id="ARBA00004613"/>
    </source>
</evidence>
<keyword evidence="3" id="KW-0964">Secreted</keyword>
<dbReference type="OMA" id="SYPTRIF"/>
<dbReference type="EMBL" id="CAQQ02128226">
    <property type="status" value="NOT_ANNOTATED_CDS"/>
    <property type="molecule type" value="Genomic_DNA"/>
</dbReference>
<dbReference type="GO" id="GO:0016298">
    <property type="term" value="F:lipase activity"/>
    <property type="evidence" value="ECO:0007669"/>
    <property type="project" value="InterPro"/>
</dbReference>
<dbReference type="HOGENOM" id="CLU_1733587_0_0_1"/>